<dbReference type="EMBL" id="CP012175">
    <property type="protein sequence ID" value="AKV82136.1"/>
    <property type="molecule type" value="Genomic_DNA"/>
</dbReference>
<evidence type="ECO:0000313" key="10">
    <source>
        <dbReference type="Proteomes" id="UP000068832"/>
    </source>
</evidence>
<evidence type="ECO:0000313" key="3">
    <source>
        <dbReference type="EMBL" id="AKV79891.1"/>
    </source>
</evidence>
<evidence type="ECO:0000313" key="5">
    <source>
        <dbReference type="EMBL" id="AKV84387.1"/>
    </source>
</evidence>
<reference evidence="5 6" key="2">
    <citation type="submission" date="2015-07" db="EMBL/GenBank/DDBJ databases">
        <title>Physiological, transcriptional responses and genome re-sequencing of acid resistant extremely thermoacidophilic Metallosphaera sedula SARC-M1.</title>
        <authorList>
            <person name="Ai C."/>
            <person name="McCarthy S."/>
            <person name="Eckrich V."/>
            <person name="Rudrappa D."/>
            <person name="Qiu G."/>
            <person name="Blum P."/>
        </authorList>
    </citation>
    <scope>NUCLEOTIDE SEQUENCE [LARGE SCALE GENOMIC DNA]</scope>
    <source>
        <strain evidence="5 6">SARC-M1</strain>
    </source>
</reference>
<dbReference type="Proteomes" id="UP000062475">
    <property type="component" value="Chromosome"/>
</dbReference>
<dbReference type="EMBL" id="CP012172">
    <property type="protein sequence ID" value="AKV75400.1"/>
    <property type="molecule type" value="Genomic_DNA"/>
</dbReference>
<evidence type="ECO:0000313" key="9">
    <source>
        <dbReference type="Proteomes" id="UP000062475"/>
    </source>
</evidence>
<dbReference type="Proteomes" id="UP000056255">
    <property type="component" value="Chromosome"/>
</dbReference>
<evidence type="ECO:0000313" key="2">
    <source>
        <dbReference type="EMBL" id="AKV77644.1"/>
    </source>
</evidence>
<evidence type="ECO:0000313" key="6">
    <source>
        <dbReference type="Proteomes" id="UP000056255"/>
    </source>
</evidence>
<dbReference type="EMBL" id="CP012174">
    <property type="protein sequence ID" value="AKV79891.1"/>
    <property type="molecule type" value="Genomic_DNA"/>
</dbReference>
<evidence type="ECO:0000313" key="4">
    <source>
        <dbReference type="EMBL" id="AKV82136.1"/>
    </source>
</evidence>
<proteinExistence type="predicted"/>
<organism evidence="2 9">
    <name type="scientific">Metallosphaera sedula</name>
    <dbReference type="NCBI Taxonomy" id="43687"/>
    <lineage>
        <taxon>Archaea</taxon>
        <taxon>Thermoproteota</taxon>
        <taxon>Thermoprotei</taxon>
        <taxon>Sulfolobales</taxon>
        <taxon>Sulfolobaceae</taxon>
        <taxon>Metallosphaera</taxon>
    </lineage>
</organism>
<evidence type="ECO:0000313" key="8">
    <source>
        <dbReference type="Proteomes" id="UP000062398"/>
    </source>
</evidence>
<name>A0A0K1SSD7_9CREN</name>
<dbReference type="Proteomes" id="UP000062398">
    <property type="component" value="Chromosome"/>
</dbReference>
<dbReference type="EMBL" id="CP012176">
    <property type="protein sequence ID" value="AKV84387.1"/>
    <property type="molecule type" value="Genomic_DNA"/>
</dbReference>
<gene>
    <name evidence="1" type="ORF">MsedA_2017</name>
    <name evidence="2" type="ORF">MsedB_2019</name>
    <name evidence="3" type="ORF">MsedC_2017</name>
    <name evidence="4" type="ORF">MsedD_2018</name>
    <name evidence="5" type="ORF">MsedE_2018</name>
</gene>
<protein>
    <submittedName>
        <fullName evidence="2">Uncharacterized protein</fullName>
    </submittedName>
</protein>
<evidence type="ECO:0000313" key="1">
    <source>
        <dbReference type="EMBL" id="AKV75400.1"/>
    </source>
</evidence>
<sequence length="141" mass="15977">MNFLKEVFMDYSKRTMGNGVEFISFTLDTGEYVIFEGEENRVSLPMPHGITSAHTHPGICLFSHPDLETADNLFIKGYFSIGVMNPECALIVYRNGPYTIEDRDALISLANKVKKAKRLEDLTTAYNSFRAPNLVMSLNRF</sequence>
<dbReference type="EMBL" id="CP012173">
    <property type="protein sequence ID" value="AKV77644.1"/>
    <property type="molecule type" value="Genomic_DNA"/>
</dbReference>
<evidence type="ECO:0000313" key="7">
    <source>
        <dbReference type="Proteomes" id="UP000061362"/>
    </source>
</evidence>
<dbReference type="AlphaFoldDB" id="A0A0K1SSD7"/>
<dbReference type="Proteomes" id="UP000061362">
    <property type="component" value="Chromosome"/>
</dbReference>
<dbReference type="PATRIC" id="fig|43687.5.peg.2126"/>
<reference evidence="7 8" key="1">
    <citation type="journal article" date="2015" name="Genome Announc.">
        <title>Complete Genome Sequences of Evolved Arsenate-Resistant Metallosphaera sedula Strains.</title>
        <authorList>
            <person name="Ai C."/>
            <person name="McCarthy S."/>
            <person name="Schackwitz W."/>
            <person name="Martin J."/>
            <person name="Lipzen A."/>
            <person name="Blum P."/>
        </authorList>
    </citation>
    <scope>NUCLEOTIDE SEQUENCE [LARGE SCALE GENOMIC DNA]</scope>
    <source>
        <strain evidence="3 8">ARS120-1</strain>
        <strain evidence="4 7">ARS120-2</strain>
        <strain evidence="1 10">ARS50-1</strain>
        <strain evidence="2 9">ARS50-2</strain>
    </source>
</reference>
<accession>A0A0K1SSD7</accession>
<dbReference type="Proteomes" id="UP000068832">
    <property type="component" value="Chromosome"/>
</dbReference>